<organism evidence="5 6">
    <name type="scientific">Rosistilla oblonga</name>
    <dbReference type="NCBI Taxonomy" id="2527990"/>
    <lineage>
        <taxon>Bacteria</taxon>
        <taxon>Pseudomonadati</taxon>
        <taxon>Planctomycetota</taxon>
        <taxon>Planctomycetia</taxon>
        <taxon>Pirellulales</taxon>
        <taxon>Pirellulaceae</taxon>
        <taxon>Rosistilla</taxon>
    </lineage>
</organism>
<gene>
    <name evidence="5" type="ORF">Mal33_04280</name>
</gene>
<evidence type="ECO:0000313" key="5">
    <source>
        <dbReference type="EMBL" id="QDV54474.1"/>
    </source>
</evidence>
<feature type="chain" id="PRO_5021739584" evidence="1">
    <location>
        <begin position="28"/>
        <end position="1042"/>
    </location>
</feature>
<dbReference type="PANTHER" id="PTHR35889:SF3">
    <property type="entry name" value="F-BOX DOMAIN-CONTAINING PROTEIN"/>
    <property type="match status" value="1"/>
</dbReference>
<dbReference type="EMBL" id="CP036318">
    <property type="protein sequence ID" value="QDV54474.1"/>
    <property type="molecule type" value="Genomic_DNA"/>
</dbReference>
<evidence type="ECO:0000259" key="4">
    <source>
        <dbReference type="Pfam" id="PF07635"/>
    </source>
</evidence>
<evidence type="ECO:0000256" key="1">
    <source>
        <dbReference type="SAM" id="SignalP"/>
    </source>
</evidence>
<sequence precursor="true">MRRLVCLTVVGLFFSLFVSGGSGRAEADDAIGFSQAILPLLSDRCFHCHGPDEGTREADLRLDIEAGAKADLGGYRPITAGDLDASEVWQRIVSDDPDLVMPPPDSHRKPLTEGERAAIRQWIVEGAKWGKHWSFEPPQRGQVPTSAAHPIDAFVRDSLEREGLQPAPRAAAATQIRRLAFSLTGMSPDAAVMDAFVDSPSDEAWQEAVDRMLESPQHAERMAMWWLDAARYSDSDGFQIDATRQNWPWRDWVIDAFQKNMPFDRFTIEQFAGDLLPDATAEQILATCFHRNHMTNGEGGRDPEESRVDYVIDRVNTVGTVWLGLTLGCTQCHSHKFDPISHRDYYAVSAFFNSIDEDGKAGMGAKPYLEYTSPKAEQAVEELAEFVAECETEEAAERAAAESRFQVWLQDQRQNALDPSAYQPWRVPESVQVSSSEGTVFEVDGEQVVVASGPDTPRDDYRIELEVPAEMRQVSGWKVEVLSDASHVDGRYTRFGTGDFTLTSVKLSGKRTSSPIEMELPLARATADFEPQKERKSVWDRRYANIAETLNDDARDGWTSEGADANQSRVGVYELTSPWKVQPGDRLVVVLQQRSTHGHANIGKFRIALASELGETVRRADGGSPMRDWLESLADATDSEKGETIPDDLRKRLLDQFLLSDHVYQEQHQRLQQARRQLKAVRGQTKPRKVMVLKDRETPRKTHVLQRGVWDAKGEEVSPGVLPSVFDWPQEDLATRLDLARWLVDSKNPLTARVIVNQMWQMMIGSGLVRTPDDFGLQGELPTHPRLLDWLAVELIEADWDLRHVLRLIATSETFRQSSVASASLRERDADNRLLSRYPRRRLPAWMLRDNALKVSGLLNSTVGGPPVYPYQPPGVWSEITMGRFDYDPSLGPAQYRRTLYSFWRRSVAPTFLFDSAQRRVCETGVRLTNTPLQALTLMNDQTMLEASRSLADLSGDAGQTEFAQQLAVRVLGRSLDESELVEVLRVYERTLQTFDRQPEAAVRYVTVGQRPKVSPEAAPRLAAWMTVASLLMNLDEAISYE</sequence>
<proteinExistence type="predicted"/>
<evidence type="ECO:0000259" key="2">
    <source>
        <dbReference type="Pfam" id="PF07583"/>
    </source>
</evidence>
<dbReference type="InterPro" id="IPR011429">
    <property type="entry name" value="Cyt_c_Planctomycete-type"/>
</dbReference>
<dbReference type="Pfam" id="PF07583">
    <property type="entry name" value="PSCyt2"/>
    <property type="match status" value="1"/>
</dbReference>
<dbReference type="PANTHER" id="PTHR35889">
    <property type="entry name" value="CYCLOINULO-OLIGOSACCHARIDE FRUCTANOTRANSFERASE-RELATED"/>
    <property type="match status" value="1"/>
</dbReference>
<accession>A0A518IN21</accession>
<dbReference type="Proteomes" id="UP000316770">
    <property type="component" value="Chromosome"/>
</dbReference>
<feature type="signal peptide" evidence="1">
    <location>
        <begin position="1"/>
        <end position="27"/>
    </location>
</feature>
<keyword evidence="6" id="KW-1185">Reference proteome</keyword>
<name>A0A518IN21_9BACT</name>
<dbReference type="AlphaFoldDB" id="A0A518IN21"/>
<dbReference type="InterPro" id="IPR011444">
    <property type="entry name" value="DUF1549"/>
</dbReference>
<dbReference type="InterPro" id="IPR022655">
    <property type="entry name" value="DUF1553"/>
</dbReference>
<protein>
    <submittedName>
        <fullName evidence="5">Planctomycete cytochrome C</fullName>
    </submittedName>
</protein>
<feature type="domain" description="DUF1553" evidence="3">
    <location>
        <begin position="735"/>
        <end position="986"/>
    </location>
</feature>
<dbReference type="Pfam" id="PF07587">
    <property type="entry name" value="PSD1"/>
    <property type="match status" value="1"/>
</dbReference>
<dbReference type="Pfam" id="PF07635">
    <property type="entry name" value="PSCyt1"/>
    <property type="match status" value="1"/>
</dbReference>
<reference evidence="5 6" key="1">
    <citation type="submission" date="2019-02" db="EMBL/GenBank/DDBJ databases">
        <title>Deep-cultivation of Planctomycetes and their phenomic and genomic characterization uncovers novel biology.</title>
        <authorList>
            <person name="Wiegand S."/>
            <person name="Jogler M."/>
            <person name="Boedeker C."/>
            <person name="Pinto D."/>
            <person name="Vollmers J."/>
            <person name="Rivas-Marin E."/>
            <person name="Kohn T."/>
            <person name="Peeters S.H."/>
            <person name="Heuer A."/>
            <person name="Rast P."/>
            <person name="Oberbeckmann S."/>
            <person name="Bunk B."/>
            <person name="Jeske O."/>
            <person name="Meyerdierks A."/>
            <person name="Storesund J.E."/>
            <person name="Kallscheuer N."/>
            <person name="Luecker S."/>
            <person name="Lage O.M."/>
            <person name="Pohl T."/>
            <person name="Merkel B.J."/>
            <person name="Hornburger P."/>
            <person name="Mueller R.-W."/>
            <person name="Bruemmer F."/>
            <person name="Labrenz M."/>
            <person name="Spormann A.M."/>
            <person name="Op den Camp H."/>
            <person name="Overmann J."/>
            <person name="Amann R."/>
            <person name="Jetten M.S.M."/>
            <person name="Mascher T."/>
            <person name="Medema M.H."/>
            <person name="Devos D.P."/>
            <person name="Kaster A.-K."/>
            <person name="Ovreas L."/>
            <person name="Rohde M."/>
            <person name="Galperin M.Y."/>
            <person name="Jogler C."/>
        </authorList>
    </citation>
    <scope>NUCLEOTIDE SEQUENCE [LARGE SCALE GENOMIC DNA]</scope>
    <source>
        <strain evidence="5 6">Mal33</strain>
    </source>
</reference>
<evidence type="ECO:0000313" key="6">
    <source>
        <dbReference type="Proteomes" id="UP000316770"/>
    </source>
</evidence>
<keyword evidence="1" id="KW-0732">Signal</keyword>
<evidence type="ECO:0000259" key="3">
    <source>
        <dbReference type="Pfam" id="PF07587"/>
    </source>
</evidence>
<feature type="domain" description="DUF1549" evidence="2">
    <location>
        <begin position="150"/>
        <end position="356"/>
    </location>
</feature>
<feature type="domain" description="Cytochrome C Planctomycete-type" evidence="4">
    <location>
        <begin position="45"/>
        <end position="105"/>
    </location>
</feature>